<dbReference type="Gene3D" id="3.90.920.10">
    <property type="entry name" value="DNA primase, PRIM domain"/>
    <property type="match status" value="1"/>
</dbReference>
<reference evidence="1 2" key="1">
    <citation type="journal article" date="2015" name="Virus Genes">
        <title>The genome sequence of Agrotis segetum nucleopolyhedrovirus B (AgseNPV-B) reveals a new baculovirus species within the Agrotis baculovirus complex.</title>
        <authorList>
            <person name="Wennmann J.T."/>
            <person name="Gueli Alletti G."/>
            <person name="Jehle J.A."/>
        </authorList>
    </citation>
    <scope>NUCLEOTIDE SEQUENCE [LARGE SCALE GENOMIC DNA]</scope>
    <source>
        <strain evidence="1">English</strain>
    </source>
</reference>
<organism evidence="1 2">
    <name type="scientific">Agrotis segetum nucleopolyhedrovirus B</name>
    <dbReference type="NCBI Taxonomy" id="1580580"/>
    <lineage>
        <taxon>Viruses</taxon>
        <taxon>Viruses incertae sedis</taxon>
        <taxon>Naldaviricetes</taxon>
        <taxon>Lefavirales</taxon>
        <taxon>Baculoviridae</taxon>
        <taxon>Alphabaculovirus</taxon>
        <taxon>Alphabaculovirus alteragsegetum</taxon>
    </lineage>
</organism>
<evidence type="ECO:0000313" key="2">
    <source>
        <dbReference type="Proteomes" id="UP000202327"/>
    </source>
</evidence>
<dbReference type="GeneID" id="22619610"/>
<dbReference type="EMBL" id="KM102981">
    <property type="protein sequence ID" value="AIZ48578.1"/>
    <property type="molecule type" value="Genomic_DNA"/>
</dbReference>
<dbReference type="SUPFAM" id="SSF56747">
    <property type="entry name" value="Prim-pol domain"/>
    <property type="match status" value="1"/>
</dbReference>
<accession>A0A0A7KR44</accession>
<proteinExistence type="predicted"/>
<dbReference type="KEGG" id="vg:22619610"/>
<dbReference type="InterPro" id="IPR016658">
    <property type="entry name" value="DNA_primase_LEF1"/>
</dbReference>
<name>A0A0A7KR44_9ABAC</name>
<evidence type="ECO:0000313" key="1">
    <source>
        <dbReference type="EMBL" id="AIZ48578.1"/>
    </source>
</evidence>
<protein>
    <submittedName>
        <fullName evidence="1">Lef-1</fullName>
    </submittedName>
</protein>
<sequence length="219" mass="25661">MLRKHQTTIAYTPAQIELMWNSVAYRDCRHFAFFDETRWHHPNVYFNDVDEFASFIGRNRISDVHVKPLENDGGREWVIDVDIEACDDADLDLKIRVATACFKDFFGENVSRIMHTGNRGIHVWLRIDRFAMRASKQMRERYYKVFVSPVELTFETALPEGCFAASFVKAVRELGSSCDHKPLLSWWPVVDKHVFCNNSQIRVPFSYNYKGKKFSTLLH</sequence>
<dbReference type="Proteomes" id="UP000202327">
    <property type="component" value="Segment"/>
</dbReference>
<dbReference type="OrthoDB" id="18354at10239"/>
<dbReference type="RefSeq" id="YP_009112581.1">
    <property type="nucleotide sequence ID" value="NC_025960.1"/>
</dbReference>
<dbReference type="PIRSF" id="PIRSF016433">
    <property type="entry name" value="Viral_DNA_prim"/>
    <property type="match status" value="1"/>
</dbReference>
<keyword evidence="2" id="KW-1185">Reference proteome</keyword>